<feature type="domain" description="HTH lacI-type" evidence="5">
    <location>
        <begin position="34"/>
        <end position="88"/>
    </location>
</feature>
<comment type="caution">
    <text evidence="6">The sequence shown here is derived from an EMBL/GenBank/DDBJ whole genome shotgun (WGS) entry which is preliminary data.</text>
</comment>
<evidence type="ECO:0000259" key="5">
    <source>
        <dbReference type="PROSITE" id="PS50932"/>
    </source>
</evidence>
<evidence type="ECO:0000256" key="4">
    <source>
        <dbReference type="SAM" id="MobiDB-lite"/>
    </source>
</evidence>
<feature type="region of interest" description="Disordered" evidence="4">
    <location>
        <begin position="1"/>
        <end position="33"/>
    </location>
</feature>
<accession>A0AA41PV57</accession>
<dbReference type="SUPFAM" id="SSF47413">
    <property type="entry name" value="lambda repressor-like DNA-binding domains"/>
    <property type="match status" value="1"/>
</dbReference>
<dbReference type="Gene3D" id="1.10.260.40">
    <property type="entry name" value="lambda repressor-like DNA-binding domains"/>
    <property type="match status" value="1"/>
</dbReference>
<dbReference type="InterPro" id="IPR046335">
    <property type="entry name" value="LacI/GalR-like_sensor"/>
</dbReference>
<organism evidence="6 7">
    <name type="scientific">Yinghuangia soli</name>
    <dbReference type="NCBI Taxonomy" id="2908204"/>
    <lineage>
        <taxon>Bacteria</taxon>
        <taxon>Bacillati</taxon>
        <taxon>Actinomycetota</taxon>
        <taxon>Actinomycetes</taxon>
        <taxon>Kitasatosporales</taxon>
        <taxon>Streptomycetaceae</taxon>
        <taxon>Yinghuangia</taxon>
    </lineage>
</organism>
<dbReference type="PROSITE" id="PS50932">
    <property type="entry name" value="HTH_LACI_2"/>
    <property type="match status" value="1"/>
</dbReference>
<gene>
    <name evidence="6" type="ORF">LZ495_03005</name>
</gene>
<sequence length="359" mass="37497">MPEETTPGAPHDAPTLDAPPLDAPAPDAPTPDTPTLETVAAVAGVSRATVSRVINNSPKVSPQVREAVEAAIAATGYVPNRAARTLVTRRTDSVALVIQEPEAHLFGDPYLTGIVRSVSEELSGTDTQLVLMMVKTDADQQRLERYLRGGHVDGALLVSLHGDAQLPGRLVGAGIPVVVGGRPLGPTAGLVYVDADNVGGARLATRYLHDLGRSRVATIAGPADMCAGVDRLAGYLDAVEGEPVVVHGDFTRASGTAAMRELLERAPGLDAVFAASDLMAAAALAVLRESGRRVPDDVAVVGFDDVDAALWSDPPLTTVHQPVHEQGRRMTRLLLDAAIPGRPAEPEILPTRLVVRASA</sequence>
<keyword evidence="1" id="KW-0805">Transcription regulation</keyword>
<protein>
    <submittedName>
        <fullName evidence="6">LacI family transcriptional regulator</fullName>
    </submittedName>
</protein>
<dbReference type="GO" id="GO:0003700">
    <property type="term" value="F:DNA-binding transcription factor activity"/>
    <property type="evidence" value="ECO:0007669"/>
    <property type="project" value="TreeGrafter"/>
</dbReference>
<dbReference type="GO" id="GO:0000976">
    <property type="term" value="F:transcription cis-regulatory region binding"/>
    <property type="evidence" value="ECO:0007669"/>
    <property type="project" value="TreeGrafter"/>
</dbReference>
<feature type="compositionally biased region" description="Pro residues" evidence="4">
    <location>
        <begin position="21"/>
        <end position="32"/>
    </location>
</feature>
<dbReference type="InterPro" id="IPR028082">
    <property type="entry name" value="Peripla_BP_I"/>
</dbReference>
<evidence type="ECO:0000256" key="2">
    <source>
        <dbReference type="ARBA" id="ARBA00023125"/>
    </source>
</evidence>
<evidence type="ECO:0000313" key="6">
    <source>
        <dbReference type="EMBL" id="MCF2526192.1"/>
    </source>
</evidence>
<reference evidence="6" key="1">
    <citation type="submission" date="2022-01" db="EMBL/GenBank/DDBJ databases">
        <title>Genome-Based Taxonomic Classification of the Phylum Actinobacteria.</title>
        <authorList>
            <person name="Gao Y."/>
        </authorList>
    </citation>
    <scope>NUCLEOTIDE SEQUENCE</scope>
    <source>
        <strain evidence="6">KLBMP 8922</strain>
    </source>
</reference>
<dbReference type="Pfam" id="PF13377">
    <property type="entry name" value="Peripla_BP_3"/>
    <property type="match status" value="1"/>
</dbReference>
<dbReference type="CDD" id="cd06267">
    <property type="entry name" value="PBP1_LacI_sugar_binding-like"/>
    <property type="match status" value="1"/>
</dbReference>
<dbReference type="Proteomes" id="UP001165378">
    <property type="component" value="Unassembled WGS sequence"/>
</dbReference>
<proteinExistence type="predicted"/>
<dbReference type="InterPro" id="IPR000843">
    <property type="entry name" value="HTH_LacI"/>
</dbReference>
<dbReference type="CDD" id="cd01392">
    <property type="entry name" value="HTH_LacI"/>
    <property type="match status" value="1"/>
</dbReference>
<dbReference type="Gene3D" id="3.40.50.2300">
    <property type="match status" value="2"/>
</dbReference>
<keyword evidence="7" id="KW-1185">Reference proteome</keyword>
<name>A0AA41PV57_9ACTN</name>
<evidence type="ECO:0000256" key="1">
    <source>
        <dbReference type="ARBA" id="ARBA00023015"/>
    </source>
</evidence>
<dbReference type="EMBL" id="JAKFHA010000001">
    <property type="protein sequence ID" value="MCF2526192.1"/>
    <property type="molecule type" value="Genomic_DNA"/>
</dbReference>
<dbReference type="PANTHER" id="PTHR30146">
    <property type="entry name" value="LACI-RELATED TRANSCRIPTIONAL REPRESSOR"/>
    <property type="match status" value="1"/>
</dbReference>
<dbReference type="PANTHER" id="PTHR30146:SF109">
    <property type="entry name" value="HTH-TYPE TRANSCRIPTIONAL REGULATOR GALS"/>
    <property type="match status" value="1"/>
</dbReference>
<keyword evidence="3" id="KW-0804">Transcription</keyword>
<evidence type="ECO:0000256" key="3">
    <source>
        <dbReference type="ARBA" id="ARBA00023163"/>
    </source>
</evidence>
<dbReference type="SUPFAM" id="SSF53822">
    <property type="entry name" value="Periplasmic binding protein-like I"/>
    <property type="match status" value="1"/>
</dbReference>
<evidence type="ECO:0000313" key="7">
    <source>
        <dbReference type="Proteomes" id="UP001165378"/>
    </source>
</evidence>
<dbReference type="AlphaFoldDB" id="A0AA41PV57"/>
<dbReference type="InterPro" id="IPR010982">
    <property type="entry name" value="Lambda_DNA-bd_dom_sf"/>
</dbReference>
<keyword evidence="2" id="KW-0238">DNA-binding</keyword>
<dbReference type="SMART" id="SM00354">
    <property type="entry name" value="HTH_LACI"/>
    <property type="match status" value="1"/>
</dbReference>
<dbReference type="Pfam" id="PF00356">
    <property type="entry name" value="LacI"/>
    <property type="match status" value="1"/>
</dbReference>